<organism evidence="4 5">
    <name type="scientific">Rhodamnia argentea</name>
    <dbReference type="NCBI Taxonomy" id="178133"/>
    <lineage>
        <taxon>Eukaryota</taxon>
        <taxon>Viridiplantae</taxon>
        <taxon>Streptophyta</taxon>
        <taxon>Embryophyta</taxon>
        <taxon>Tracheophyta</taxon>
        <taxon>Spermatophyta</taxon>
        <taxon>Magnoliopsida</taxon>
        <taxon>eudicotyledons</taxon>
        <taxon>Gunneridae</taxon>
        <taxon>Pentapetalae</taxon>
        <taxon>rosids</taxon>
        <taxon>malvids</taxon>
        <taxon>Myrtales</taxon>
        <taxon>Myrtaceae</taxon>
        <taxon>Myrtoideae</taxon>
        <taxon>Myrteae</taxon>
        <taxon>Australasian group</taxon>
        <taxon>Rhodamnia</taxon>
    </lineage>
</organism>
<evidence type="ECO:0000256" key="2">
    <source>
        <dbReference type="SAM" id="MobiDB-lite"/>
    </source>
</evidence>
<feature type="region of interest" description="Disordered" evidence="2">
    <location>
        <begin position="91"/>
        <end position="111"/>
    </location>
</feature>
<dbReference type="Proteomes" id="UP000827889">
    <property type="component" value="Chromosome 10"/>
</dbReference>
<dbReference type="Gene3D" id="3.30.40.10">
    <property type="entry name" value="Zinc/RING finger domain, C3HC4 (zinc finger)"/>
    <property type="match status" value="1"/>
</dbReference>
<proteinExistence type="predicted"/>
<dbReference type="Pfam" id="PF13639">
    <property type="entry name" value="zf-RING_2"/>
    <property type="match status" value="1"/>
</dbReference>
<accession>A0A8B8NBY1</accession>
<gene>
    <name evidence="5" type="primary">LOC115733434</name>
</gene>
<name>A0A8B8NBY1_9MYRT</name>
<sequence>MSGRASNFPPAPDQEWSPWDYFFDDALPSPAVLPRAVSYRTTPPGLTRTPSFDPERVMPRPNPSSLAGFTTPSLPLMLLENAYARPRSIVEPPPRSIGQPNAQVLSEQDSMLTGDEQKKVLSKLKKEIYNPLPKSYIRRVSLYYRENARNGLGDQNRYPDDDDGKRCAICLDDFEPKQEVMVTPCNHMFHEDCIVPWLQGHRQCPVCRFSLLEQKRQTQPPIAPVAIQSWETVFYVPETLFR</sequence>
<dbReference type="GO" id="GO:0008270">
    <property type="term" value="F:zinc ion binding"/>
    <property type="evidence" value="ECO:0007669"/>
    <property type="project" value="UniProtKB-KW"/>
</dbReference>
<dbReference type="GO" id="GO:0006511">
    <property type="term" value="P:ubiquitin-dependent protein catabolic process"/>
    <property type="evidence" value="ECO:0007669"/>
    <property type="project" value="TreeGrafter"/>
</dbReference>
<evidence type="ECO:0000313" key="5">
    <source>
        <dbReference type="RefSeq" id="XP_030519951.2"/>
    </source>
</evidence>
<keyword evidence="4" id="KW-1185">Reference proteome</keyword>
<dbReference type="InterPro" id="IPR051826">
    <property type="entry name" value="E3_ubiquitin-ligase_domain"/>
</dbReference>
<keyword evidence="1" id="KW-0862">Zinc</keyword>
<dbReference type="InterPro" id="IPR001841">
    <property type="entry name" value="Znf_RING"/>
</dbReference>
<evidence type="ECO:0000313" key="4">
    <source>
        <dbReference type="Proteomes" id="UP000827889"/>
    </source>
</evidence>
<dbReference type="GO" id="GO:0061630">
    <property type="term" value="F:ubiquitin protein ligase activity"/>
    <property type="evidence" value="ECO:0007669"/>
    <property type="project" value="TreeGrafter"/>
</dbReference>
<keyword evidence="1" id="KW-0479">Metal-binding</keyword>
<dbReference type="PANTHER" id="PTHR22765">
    <property type="entry name" value="RING FINGER AND PROTEASE ASSOCIATED DOMAIN-CONTAINING"/>
    <property type="match status" value="1"/>
</dbReference>
<feature type="compositionally biased region" description="Polar residues" evidence="2">
    <location>
        <begin position="98"/>
        <end position="111"/>
    </location>
</feature>
<reference evidence="5" key="1">
    <citation type="submission" date="2025-08" db="UniProtKB">
        <authorList>
            <consortium name="RefSeq"/>
        </authorList>
    </citation>
    <scope>IDENTIFICATION</scope>
    <source>
        <tissue evidence="5">Leaf</tissue>
    </source>
</reference>
<feature type="domain" description="RING-type" evidence="3">
    <location>
        <begin position="167"/>
        <end position="208"/>
    </location>
</feature>
<dbReference type="PANTHER" id="PTHR22765:SF272">
    <property type="entry name" value="E3 UBIQUITIN-PROTEIN LIGASE PRAJA-2"/>
    <property type="match status" value="1"/>
</dbReference>
<dbReference type="RefSeq" id="XP_030519951.2">
    <property type="nucleotide sequence ID" value="XM_030664091.2"/>
</dbReference>
<dbReference type="AlphaFoldDB" id="A0A8B8NBY1"/>
<dbReference type="GeneID" id="115733434"/>
<feature type="region of interest" description="Disordered" evidence="2">
    <location>
        <begin position="35"/>
        <end position="57"/>
    </location>
</feature>
<protein>
    <submittedName>
        <fullName evidence="5">E3 ubiquitin-protein ligase RING1-like</fullName>
    </submittedName>
</protein>
<dbReference type="SMART" id="SM00184">
    <property type="entry name" value="RING"/>
    <property type="match status" value="1"/>
</dbReference>
<evidence type="ECO:0000259" key="3">
    <source>
        <dbReference type="PROSITE" id="PS50089"/>
    </source>
</evidence>
<dbReference type="SUPFAM" id="SSF57850">
    <property type="entry name" value="RING/U-box"/>
    <property type="match status" value="1"/>
</dbReference>
<dbReference type="InterPro" id="IPR013083">
    <property type="entry name" value="Znf_RING/FYVE/PHD"/>
</dbReference>
<dbReference type="KEGG" id="rarg:115733434"/>
<evidence type="ECO:0000256" key="1">
    <source>
        <dbReference type="PROSITE-ProRule" id="PRU00175"/>
    </source>
</evidence>
<keyword evidence="1" id="KW-0863">Zinc-finger</keyword>
<dbReference type="PROSITE" id="PS50089">
    <property type="entry name" value="ZF_RING_2"/>
    <property type="match status" value="1"/>
</dbReference>